<dbReference type="InterPro" id="IPR038058">
    <property type="entry name" value="PhnH-like_sp"/>
</dbReference>
<dbReference type="EMBL" id="JBEHHI010000003">
    <property type="protein sequence ID" value="MEX5729458.1"/>
    <property type="molecule type" value="Genomic_DNA"/>
</dbReference>
<dbReference type="NCBIfam" id="TIGR03292">
    <property type="entry name" value="PhnH_redo"/>
    <property type="match status" value="1"/>
</dbReference>
<evidence type="ECO:0000313" key="1">
    <source>
        <dbReference type="EMBL" id="MEX5729458.1"/>
    </source>
</evidence>
<dbReference type="Gene3D" id="3.40.50.11310">
    <property type="entry name" value="Bacterial phosphonate metabolism protein PhnH"/>
    <property type="match status" value="1"/>
</dbReference>
<dbReference type="Proteomes" id="UP001560019">
    <property type="component" value="Unassembled WGS sequence"/>
</dbReference>
<protein>
    <submittedName>
        <fullName evidence="1">Alpha-D-ribose 1-methylphosphonate 5-triphosphate synthase subunit PhnH</fullName>
    </submittedName>
</protein>
<proteinExistence type="predicted"/>
<name>A0ABV3XWN6_9RHOB</name>
<reference evidence="1 2" key="1">
    <citation type="submission" date="2024-06" db="EMBL/GenBank/DDBJ databases">
        <title>Genome of Rhodovulum iodosum, a marine photoferrotroph.</title>
        <authorList>
            <person name="Bianchini G."/>
            <person name="Nikeleit V."/>
            <person name="Kappler A."/>
            <person name="Bryce C."/>
            <person name="Sanchez-Baracaldo P."/>
        </authorList>
    </citation>
    <scope>NUCLEOTIDE SEQUENCE [LARGE SCALE GENOMIC DNA]</scope>
    <source>
        <strain evidence="1 2">UT/N1</strain>
    </source>
</reference>
<accession>A0ABV3XWN6</accession>
<evidence type="ECO:0000313" key="2">
    <source>
        <dbReference type="Proteomes" id="UP001560019"/>
    </source>
</evidence>
<dbReference type="RefSeq" id="WP_125403826.1">
    <property type="nucleotide sequence ID" value="NZ_JBEHHI010000003.1"/>
</dbReference>
<dbReference type="PIRSF" id="PIRSF020680">
    <property type="entry name" value="PhnH"/>
    <property type="match status" value="1"/>
</dbReference>
<dbReference type="Pfam" id="PF05845">
    <property type="entry name" value="PhnH"/>
    <property type="match status" value="1"/>
</dbReference>
<gene>
    <name evidence="1" type="ORF">Ga0609869_002811</name>
</gene>
<sequence length="189" mass="19575">MQTNALTGGFADAPVDAAHAFRAALEAMARPGRIFQIAGAAPPAPLSAAAGTLLLTLADGDTPLYLAGGWDTPALREWLTFHTGAPLTRPRDAAFAVGDWAALAPLGAYRAGVSEYPDRSATLIVEMPALEKAGARLTGPGIETEESLGLPEIDAFRANAAGYPLGLDFFFTSGNRLAALPRSTRVEAA</sequence>
<keyword evidence="2" id="KW-1185">Reference proteome</keyword>
<dbReference type="InterPro" id="IPR008772">
    <property type="entry name" value="Phosphonate_metab_PhnH"/>
</dbReference>
<dbReference type="SUPFAM" id="SSF159709">
    <property type="entry name" value="PhnH-like"/>
    <property type="match status" value="1"/>
</dbReference>
<comment type="caution">
    <text evidence="1">The sequence shown here is derived from an EMBL/GenBank/DDBJ whole genome shotgun (WGS) entry which is preliminary data.</text>
</comment>
<organism evidence="1 2">
    <name type="scientific">Rhodovulum iodosum</name>
    <dbReference type="NCBI Taxonomy" id="68291"/>
    <lineage>
        <taxon>Bacteria</taxon>
        <taxon>Pseudomonadati</taxon>
        <taxon>Pseudomonadota</taxon>
        <taxon>Alphaproteobacteria</taxon>
        <taxon>Rhodobacterales</taxon>
        <taxon>Paracoccaceae</taxon>
        <taxon>Rhodovulum</taxon>
    </lineage>
</organism>